<dbReference type="Proteomes" id="UP000613030">
    <property type="component" value="Unassembled WGS sequence"/>
</dbReference>
<proteinExistence type="predicted"/>
<dbReference type="NCBIfam" id="TIGR03519">
    <property type="entry name" value="T9SS_PorP_fam"/>
    <property type="match status" value="1"/>
</dbReference>
<name>A0ABS1KJQ7_9BACT</name>
<organism evidence="1 2">
    <name type="scientific">Chryseolinea lacunae</name>
    <dbReference type="NCBI Taxonomy" id="2801331"/>
    <lineage>
        <taxon>Bacteria</taxon>
        <taxon>Pseudomonadati</taxon>
        <taxon>Bacteroidota</taxon>
        <taxon>Cytophagia</taxon>
        <taxon>Cytophagales</taxon>
        <taxon>Fulvivirgaceae</taxon>
        <taxon>Chryseolinea</taxon>
    </lineage>
</organism>
<protein>
    <submittedName>
        <fullName evidence="1">Type IX secretion system membrane protein PorP/SprF</fullName>
    </submittedName>
</protein>
<sequence>MGLQLAFGQQNRLYSLYMFTPLAINPAYAGNQNQFNGVLVNRSQWLKIPGAPETQLLSAHMGAVKRPIGIGILVSKESIGVHENLSVNFSYAYQIKSQDWKLAFGLQGGFNFSKSSYDKLTMDVDEALGTVKTWTPNFGFGVFYNTRKFYVGLSVPYFFENTLVSNGVSVAEAPRYYFLNAGKILKVSRDMMFRPSLLLRLQKGTPVNADINATLFYKKILSMGLSYRTSGDIVSLFEMQMSKRVRFGYAYDFNVGNVGPFAGGSHELMLSYRVDLTARPCHTYF</sequence>
<evidence type="ECO:0000313" key="2">
    <source>
        <dbReference type="Proteomes" id="UP000613030"/>
    </source>
</evidence>
<comment type="caution">
    <text evidence="1">The sequence shown here is derived from an EMBL/GenBank/DDBJ whole genome shotgun (WGS) entry which is preliminary data.</text>
</comment>
<evidence type="ECO:0000313" key="1">
    <source>
        <dbReference type="EMBL" id="MBL0739694.1"/>
    </source>
</evidence>
<reference evidence="1 2" key="1">
    <citation type="submission" date="2021-01" db="EMBL/GenBank/DDBJ databases">
        <title>Chryseolinea sp. Jin1 Genome sequencing and assembly.</title>
        <authorList>
            <person name="Kim I."/>
        </authorList>
    </citation>
    <scope>NUCLEOTIDE SEQUENCE [LARGE SCALE GENOMIC DNA]</scope>
    <source>
        <strain evidence="1 2">Jin1</strain>
    </source>
</reference>
<dbReference type="InterPro" id="IPR019861">
    <property type="entry name" value="PorP/SprF_Bacteroidetes"/>
</dbReference>
<dbReference type="RefSeq" id="WP_202006668.1">
    <property type="nucleotide sequence ID" value="NZ_JAERRB010000001.1"/>
</dbReference>
<gene>
    <name evidence="1" type="ORF">JI741_00630</name>
</gene>
<keyword evidence="2" id="KW-1185">Reference proteome</keyword>
<dbReference type="EMBL" id="JAERRB010000001">
    <property type="protein sequence ID" value="MBL0739694.1"/>
    <property type="molecule type" value="Genomic_DNA"/>
</dbReference>
<dbReference type="Pfam" id="PF11751">
    <property type="entry name" value="PorP_SprF"/>
    <property type="match status" value="1"/>
</dbReference>
<accession>A0ABS1KJQ7</accession>